<keyword evidence="3" id="KW-1185">Reference proteome</keyword>
<evidence type="ECO:0000313" key="2">
    <source>
        <dbReference type="EMBL" id="KAL3692112.1"/>
    </source>
</evidence>
<evidence type="ECO:0000256" key="1">
    <source>
        <dbReference type="SAM" id="MobiDB-lite"/>
    </source>
</evidence>
<dbReference type="EMBL" id="JBJQOH010000003">
    <property type="protein sequence ID" value="KAL3692112.1"/>
    <property type="molecule type" value="Genomic_DNA"/>
</dbReference>
<evidence type="ECO:0000313" key="3">
    <source>
        <dbReference type="Proteomes" id="UP001633002"/>
    </source>
</evidence>
<name>A0ABD3HP16_9MARC</name>
<dbReference type="Proteomes" id="UP001633002">
    <property type="component" value="Unassembled WGS sequence"/>
</dbReference>
<sequence length="161" mass="17612">MYRAEVLWRYKVFLLGTLFLGLFLVLGIECFTTSGSRYVAHIEVFPAVSIRDGSAEGYDGWDVGRDPQPQMSRSGKQILAVGGRKLLATMDNHVQELEPFMDFDYPGPGGSTPVDPPPVMSLQTAAAAKVHMHVDYADPGTHPPGDDDSDEPPIHEPPYPA</sequence>
<feature type="region of interest" description="Disordered" evidence="1">
    <location>
        <begin position="135"/>
        <end position="161"/>
    </location>
</feature>
<organism evidence="2 3">
    <name type="scientific">Riccia sorocarpa</name>
    <dbReference type="NCBI Taxonomy" id="122646"/>
    <lineage>
        <taxon>Eukaryota</taxon>
        <taxon>Viridiplantae</taxon>
        <taxon>Streptophyta</taxon>
        <taxon>Embryophyta</taxon>
        <taxon>Marchantiophyta</taxon>
        <taxon>Marchantiopsida</taxon>
        <taxon>Marchantiidae</taxon>
        <taxon>Marchantiales</taxon>
        <taxon>Ricciaceae</taxon>
        <taxon>Riccia</taxon>
    </lineage>
</organism>
<protein>
    <recommendedName>
        <fullName evidence="4">Transmembrane protein</fullName>
    </recommendedName>
</protein>
<dbReference type="AlphaFoldDB" id="A0ABD3HP16"/>
<proteinExistence type="predicted"/>
<accession>A0ABD3HP16</accession>
<gene>
    <name evidence="2" type="ORF">R1sor_005763</name>
</gene>
<reference evidence="2 3" key="1">
    <citation type="submission" date="2024-09" db="EMBL/GenBank/DDBJ databases">
        <title>Chromosome-scale assembly of Riccia sorocarpa.</title>
        <authorList>
            <person name="Paukszto L."/>
        </authorList>
    </citation>
    <scope>NUCLEOTIDE SEQUENCE [LARGE SCALE GENOMIC DNA]</scope>
    <source>
        <strain evidence="2">LP-2024</strain>
        <tissue evidence="2">Aerial parts of the thallus</tissue>
    </source>
</reference>
<comment type="caution">
    <text evidence="2">The sequence shown here is derived from an EMBL/GenBank/DDBJ whole genome shotgun (WGS) entry which is preliminary data.</text>
</comment>
<evidence type="ECO:0008006" key="4">
    <source>
        <dbReference type="Google" id="ProtNLM"/>
    </source>
</evidence>